<evidence type="ECO:0000313" key="3">
    <source>
        <dbReference type="Proteomes" id="UP000295729"/>
    </source>
</evidence>
<keyword evidence="1" id="KW-0472">Membrane</keyword>
<feature type="transmembrane region" description="Helical" evidence="1">
    <location>
        <begin position="87"/>
        <end position="104"/>
    </location>
</feature>
<organism evidence="2 3">
    <name type="scientific">Marinomonas communis</name>
    <dbReference type="NCBI Taxonomy" id="28254"/>
    <lineage>
        <taxon>Bacteria</taxon>
        <taxon>Pseudomonadati</taxon>
        <taxon>Pseudomonadota</taxon>
        <taxon>Gammaproteobacteria</taxon>
        <taxon>Oceanospirillales</taxon>
        <taxon>Oceanospirillaceae</taxon>
        <taxon>Marinomonas</taxon>
    </lineage>
</organism>
<keyword evidence="3" id="KW-1185">Reference proteome</keyword>
<protein>
    <submittedName>
        <fullName evidence="2">Uncharacterized protein DUF3392</fullName>
    </submittedName>
</protein>
<evidence type="ECO:0000256" key="1">
    <source>
        <dbReference type="SAM" id="Phobius"/>
    </source>
</evidence>
<dbReference type="Proteomes" id="UP000295729">
    <property type="component" value="Unassembled WGS sequence"/>
</dbReference>
<proteinExistence type="predicted"/>
<keyword evidence="1" id="KW-0812">Transmembrane</keyword>
<dbReference type="Pfam" id="PF11872">
    <property type="entry name" value="DUF3392"/>
    <property type="match status" value="1"/>
</dbReference>
<dbReference type="OrthoDB" id="6196761at2"/>
<reference evidence="2 3" key="1">
    <citation type="submission" date="2019-03" db="EMBL/GenBank/DDBJ databases">
        <title>Genomic Encyclopedia of Type Strains, Phase IV (KMG-IV): sequencing the most valuable type-strain genomes for metagenomic binning, comparative biology and taxonomic classification.</title>
        <authorList>
            <person name="Goeker M."/>
        </authorList>
    </citation>
    <scope>NUCLEOTIDE SEQUENCE [LARGE SCALE GENOMIC DNA]</scope>
    <source>
        <strain evidence="2 3">DSM 5604</strain>
    </source>
</reference>
<name>A0A4R6X302_9GAMM</name>
<dbReference type="RefSeq" id="WP_133565086.1">
    <property type="nucleotide sequence ID" value="NZ_JAJGNH010000023.1"/>
</dbReference>
<sequence>MGILQDINMVFVRLMQPYLSDIALALMATSLVILGDWLNRTLKRSVASWWFVARIAAFVLMCTFGYGLLTLWGQPFIYRVLSMTDPVWRPALVLVCFSLLGIIAERKRYL</sequence>
<dbReference type="InterPro" id="IPR021813">
    <property type="entry name" value="DUF3392"/>
</dbReference>
<keyword evidence="1" id="KW-1133">Transmembrane helix</keyword>
<dbReference type="EMBL" id="SNZA01000007">
    <property type="protein sequence ID" value="TDR05936.1"/>
    <property type="molecule type" value="Genomic_DNA"/>
</dbReference>
<comment type="caution">
    <text evidence="2">The sequence shown here is derived from an EMBL/GenBank/DDBJ whole genome shotgun (WGS) entry which is preliminary data.</text>
</comment>
<evidence type="ECO:0000313" key="2">
    <source>
        <dbReference type="EMBL" id="TDR05936.1"/>
    </source>
</evidence>
<dbReference type="AlphaFoldDB" id="A0A4R6X302"/>
<feature type="transmembrane region" description="Helical" evidence="1">
    <location>
        <begin position="51"/>
        <end position="72"/>
    </location>
</feature>
<gene>
    <name evidence="2" type="ORF">C8D85_3472</name>
</gene>
<accession>A0A4R6X302</accession>
<feature type="transmembrane region" description="Helical" evidence="1">
    <location>
        <begin position="18"/>
        <end position="39"/>
    </location>
</feature>